<organism evidence="2 3">
    <name type="scientific">Hucho hucho</name>
    <name type="common">huchen</name>
    <dbReference type="NCBI Taxonomy" id="62062"/>
    <lineage>
        <taxon>Eukaryota</taxon>
        <taxon>Metazoa</taxon>
        <taxon>Chordata</taxon>
        <taxon>Craniata</taxon>
        <taxon>Vertebrata</taxon>
        <taxon>Euteleostomi</taxon>
        <taxon>Actinopterygii</taxon>
        <taxon>Neopterygii</taxon>
        <taxon>Teleostei</taxon>
        <taxon>Protacanthopterygii</taxon>
        <taxon>Salmoniformes</taxon>
        <taxon>Salmonidae</taxon>
        <taxon>Salmoninae</taxon>
        <taxon>Hucho</taxon>
    </lineage>
</organism>
<evidence type="ECO:0000313" key="3">
    <source>
        <dbReference type="Proteomes" id="UP000314982"/>
    </source>
</evidence>
<evidence type="ECO:0000259" key="1">
    <source>
        <dbReference type="Pfam" id="PF07002"/>
    </source>
</evidence>
<dbReference type="InterPro" id="IPR045052">
    <property type="entry name" value="Copine"/>
</dbReference>
<dbReference type="Pfam" id="PF07002">
    <property type="entry name" value="Copine"/>
    <property type="match status" value="1"/>
</dbReference>
<dbReference type="GO" id="GO:1903265">
    <property type="term" value="P:positive regulation of tumor necrosis factor-mediated signaling pathway"/>
    <property type="evidence" value="ECO:0007669"/>
    <property type="project" value="TreeGrafter"/>
</dbReference>
<accession>A0A4W5JWU4</accession>
<dbReference type="GO" id="GO:0005886">
    <property type="term" value="C:plasma membrane"/>
    <property type="evidence" value="ECO:0007669"/>
    <property type="project" value="TreeGrafter"/>
</dbReference>
<dbReference type="Proteomes" id="UP000314982">
    <property type="component" value="Unassembled WGS sequence"/>
</dbReference>
<dbReference type="PANTHER" id="PTHR10857:SF2">
    <property type="entry name" value="COPINE-1"/>
    <property type="match status" value="1"/>
</dbReference>
<dbReference type="Ensembl" id="ENSHHUT00000004366.1">
    <property type="protein sequence ID" value="ENSHHUP00000004226.1"/>
    <property type="gene ID" value="ENSHHUG00000002644.1"/>
</dbReference>
<proteinExistence type="predicted"/>
<sequence>MGGCQINVTVGIDFTGSNGDPRSPQSLHYLSPDGLNQYLSATWSVGLVVQDYDTDKLFPVFGFGAQVPPDLKVSHEFALNFNPSNPYCQAILCPAHHHRWGDHGHGPDPGRYRQGLTPAHVHHHHRGGRSQLQGNGAARWRRRHTQVPEWRARGQGHCAVCAPQTVCQCMFILVCGCVIVQCVVSTTEKIHDGTSLYISLVCNRISG</sequence>
<feature type="domain" description="Copine C-terminal" evidence="1">
    <location>
        <begin position="26"/>
        <end position="91"/>
    </location>
</feature>
<reference evidence="2" key="2">
    <citation type="submission" date="2025-08" db="UniProtKB">
        <authorList>
            <consortium name="Ensembl"/>
        </authorList>
    </citation>
    <scope>IDENTIFICATION</scope>
</reference>
<protein>
    <recommendedName>
        <fullName evidence="1">Copine C-terminal domain-containing protein</fullName>
    </recommendedName>
</protein>
<dbReference type="GO" id="GO:0005544">
    <property type="term" value="F:calcium-dependent phospholipid binding"/>
    <property type="evidence" value="ECO:0007669"/>
    <property type="project" value="InterPro"/>
</dbReference>
<reference evidence="3" key="1">
    <citation type="submission" date="2018-06" db="EMBL/GenBank/DDBJ databases">
        <title>Genome assembly of Danube salmon.</title>
        <authorList>
            <person name="Macqueen D.J."/>
            <person name="Gundappa M.K."/>
        </authorList>
    </citation>
    <scope>NUCLEOTIDE SEQUENCE [LARGE SCALE GENOMIC DNA]</scope>
</reference>
<reference evidence="2" key="3">
    <citation type="submission" date="2025-09" db="UniProtKB">
        <authorList>
            <consortium name="Ensembl"/>
        </authorList>
    </citation>
    <scope>IDENTIFICATION</scope>
</reference>
<name>A0A4W5JWU4_9TELE</name>
<dbReference type="PANTHER" id="PTHR10857">
    <property type="entry name" value="COPINE"/>
    <property type="match status" value="1"/>
</dbReference>
<evidence type="ECO:0000313" key="2">
    <source>
        <dbReference type="Ensembl" id="ENSHHUP00000004226.1"/>
    </source>
</evidence>
<dbReference type="AlphaFoldDB" id="A0A4W5JWU4"/>
<dbReference type="GeneTree" id="ENSGT00940000162210"/>
<dbReference type="GO" id="GO:0071277">
    <property type="term" value="P:cellular response to calcium ion"/>
    <property type="evidence" value="ECO:0007669"/>
    <property type="project" value="TreeGrafter"/>
</dbReference>
<dbReference type="GO" id="GO:0043122">
    <property type="term" value="P:regulation of canonical NF-kappaB signal transduction"/>
    <property type="evidence" value="ECO:0007669"/>
    <property type="project" value="TreeGrafter"/>
</dbReference>
<keyword evidence="3" id="KW-1185">Reference proteome</keyword>
<dbReference type="InterPro" id="IPR010734">
    <property type="entry name" value="Copine_C"/>
</dbReference>
<dbReference type="STRING" id="62062.ENSHHUP00000004226"/>